<keyword evidence="3" id="KW-1003">Cell membrane</keyword>
<protein>
    <submittedName>
        <fullName evidence="16">ABC transporter ATP-binding protein</fullName>
    </submittedName>
</protein>
<dbReference type="Pfam" id="PF00005">
    <property type="entry name" value="ABC_tran"/>
    <property type="match status" value="1"/>
</dbReference>
<gene>
    <name evidence="16" type="ORF">FRC0190_00865</name>
    <name evidence="15" type="ORF">P8T80_04800</name>
</gene>
<evidence type="ECO:0000256" key="10">
    <source>
        <dbReference type="ARBA" id="ARBA00023136"/>
    </source>
</evidence>
<dbReference type="GO" id="GO:0034040">
    <property type="term" value="F:ATPase-coupled lipid transmembrane transporter activity"/>
    <property type="evidence" value="ECO:0007669"/>
    <property type="project" value="TreeGrafter"/>
</dbReference>
<feature type="transmembrane region" description="Helical" evidence="12">
    <location>
        <begin position="151"/>
        <end position="170"/>
    </location>
</feature>
<evidence type="ECO:0000256" key="7">
    <source>
        <dbReference type="ARBA" id="ARBA00022840"/>
    </source>
</evidence>
<name>A0A6I8MAG9_9CORY</name>
<feature type="transmembrane region" description="Helical" evidence="12">
    <location>
        <begin position="264"/>
        <end position="286"/>
    </location>
</feature>
<dbReference type="InterPro" id="IPR039421">
    <property type="entry name" value="Type_1_exporter"/>
</dbReference>
<keyword evidence="2" id="KW-0813">Transport</keyword>
<dbReference type="PANTHER" id="PTHR24221">
    <property type="entry name" value="ATP-BINDING CASSETTE SUB-FAMILY B"/>
    <property type="match status" value="1"/>
</dbReference>
<reference evidence="16 17" key="1">
    <citation type="submission" date="2019-11" db="EMBL/GenBank/DDBJ databases">
        <authorList>
            <person name="Brisse S."/>
        </authorList>
    </citation>
    <scope>NUCLEOTIDE SEQUENCE [LARGE SCALE GENOMIC DNA]</scope>
    <source>
        <strain evidence="16">FRC0190</strain>
    </source>
</reference>
<evidence type="ECO:0000256" key="11">
    <source>
        <dbReference type="ARBA" id="ARBA00023455"/>
    </source>
</evidence>
<keyword evidence="8" id="KW-1278">Translocase</keyword>
<comment type="subcellular location">
    <subcellularLocation>
        <location evidence="1">Cell inner membrane</location>
        <topology evidence="1">Multi-pass membrane protein</topology>
    </subcellularLocation>
</comment>
<accession>A0A6I8MAG9</accession>
<evidence type="ECO:0000259" key="14">
    <source>
        <dbReference type="PROSITE" id="PS50929"/>
    </source>
</evidence>
<evidence type="ECO:0000256" key="6">
    <source>
        <dbReference type="ARBA" id="ARBA00022741"/>
    </source>
</evidence>
<dbReference type="Pfam" id="PF00664">
    <property type="entry name" value="ABC_membrane"/>
    <property type="match status" value="1"/>
</dbReference>
<sequence length="595" mass="64011">MATVTDSALLQPASIREVGAFLVTLPSRPRLTWWALLVGNFTVALTAMVVTSAAIGALVDIINGVDRFPFGTGQRAFWLMMAVIAVGLLLDTVGRAYGQYIVSSRARLLSVDVRRACLVSALRAPIPDIVALGTGNVITRLTKDIDEAVRIANMIGVRLIITCLMFPFTFVALGLIHWGFVVAFILVMLAIYPFAKANLALLPTATNSFSDAEAQRNNLLLDTIKGLPTLRALGLRDWATRRLEHTSWQTVIKAADRMPLVTRLLRHGTIAYTAIVVVCFCIATWLTHNGHITFGQATAAITLVSRMEMHVFNVMFFSGDIQNALTSLGRAVRLATLNHQHTKPTPADLRTPPTVSVRDLTFAYPSGATVFNSINLTLAAGTTTALVGASGAGKSTLAGIIAGLQRPSSGHVYIGDHATDTIDDAWTSRHVALISQEVHIFAGTLRDDLSMAKPSASDAEILDALAEVGLHPHSATWQRWLPQGLDTVVGAGAAELAPEIQQQISLARIILLQPPVLIMDEATAEAGSENARQLEAAATAVAKGRTSLIVAHRLDQAQLADRIIVMDNGEIVEDGTHDLLLEAGGRYAELFKKWQ</sequence>
<dbReference type="GO" id="GO:0016887">
    <property type="term" value="F:ATP hydrolysis activity"/>
    <property type="evidence" value="ECO:0007669"/>
    <property type="project" value="InterPro"/>
</dbReference>
<feature type="domain" description="ABC transporter" evidence="13">
    <location>
        <begin position="355"/>
        <end position="593"/>
    </location>
</feature>
<dbReference type="SMART" id="SM00382">
    <property type="entry name" value="AAA"/>
    <property type="match status" value="1"/>
</dbReference>
<feature type="transmembrane region" description="Helical" evidence="12">
    <location>
        <begin position="31"/>
        <end position="56"/>
    </location>
</feature>
<evidence type="ECO:0000256" key="4">
    <source>
        <dbReference type="ARBA" id="ARBA00022519"/>
    </source>
</evidence>
<evidence type="ECO:0000256" key="2">
    <source>
        <dbReference type="ARBA" id="ARBA00022448"/>
    </source>
</evidence>
<evidence type="ECO:0000256" key="3">
    <source>
        <dbReference type="ARBA" id="ARBA00022475"/>
    </source>
</evidence>
<evidence type="ECO:0000256" key="5">
    <source>
        <dbReference type="ARBA" id="ARBA00022692"/>
    </source>
</evidence>
<keyword evidence="5 12" id="KW-0812">Transmembrane</keyword>
<dbReference type="PROSITE" id="PS50929">
    <property type="entry name" value="ABC_TM1F"/>
    <property type="match status" value="1"/>
</dbReference>
<dbReference type="Proteomes" id="UP001265983">
    <property type="component" value="Unassembled WGS sequence"/>
</dbReference>
<keyword evidence="7 16" id="KW-0067">ATP-binding</keyword>
<evidence type="ECO:0000256" key="9">
    <source>
        <dbReference type="ARBA" id="ARBA00022989"/>
    </source>
</evidence>
<dbReference type="PANTHER" id="PTHR24221:SF654">
    <property type="entry name" value="ATP-BINDING CASSETTE SUB-FAMILY B MEMBER 6"/>
    <property type="match status" value="1"/>
</dbReference>
<reference evidence="15 18" key="2">
    <citation type="submission" date="2023-03" db="EMBL/GenBank/DDBJ databases">
        <title>Whole genome sequence of the first Corynebacterium rouxii strains isolated in Brazil: a recent member of Corynebacterium diphtheriae complex.</title>
        <authorList>
            <person name="Vieira V."/>
            <person name="Ramos J.N."/>
            <person name="Araujo M.R.B."/>
            <person name="Baio P.V."/>
            <person name="Sant'Anna L.O."/>
            <person name="Veras J.F.C."/>
            <person name="Vieira E.M.D."/>
            <person name="Sousa M.A.B."/>
            <person name="Camargo C.H."/>
            <person name="Sacchi C.T."/>
            <person name="Campos K.R."/>
            <person name="Santos M.B.N."/>
            <person name="Bokermann S."/>
            <person name="Alvim L.B."/>
            <person name="Santos L.S."/>
            <person name="Mattos-Guaraldi A.L."/>
        </authorList>
    </citation>
    <scope>NUCLEOTIDE SEQUENCE [LARGE SCALE GENOMIC DNA]</scope>
    <source>
        <strain evidence="15 18">70862</strain>
    </source>
</reference>
<dbReference type="FunFam" id="3.40.50.300:FF:001001">
    <property type="entry name" value="Multidrug ABC transporter ATP-binding protein"/>
    <property type="match status" value="1"/>
</dbReference>
<keyword evidence="10 12" id="KW-0472">Membrane</keyword>
<dbReference type="Gene3D" id="1.20.1560.10">
    <property type="entry name" value="ABC transporter type 1, transmembrane domain"/>
    <property type="match status" value="1"/>
</dbReference>
<dbReference type="Proteomes" id="UP000423525">
    <property type="component" value="Chromosome"/>
</dbReference>
<dbReference type="GO" id="GO:0005524">
    <property type="term" value="F:ATP binding"/>
    <property type="evidence" value="ECO:0007669"/>
    <property type="project" value="UniProtKB-KW"/>
</dbReference>
<dbReference type="AlphaFoldDB" id="A0A6I8MAG9"/>
<dbReference type="InterPro" id="IPR003439">
    <property type="entry name" value="ABC_transporter-like_ATP-bd"/>
</dbReference>
<feature type="transmembrane region" description="Helical" evidence="12">
    <location>
        <begin position="76"/>
        <end position="97"/>
    </location>
</feature>
<comment type="similarity">
    <text evidence="11">Belongs to the ABC transporter superfamily. Siderophore-Fe(3+) uptake transporter (SIUT) (TC 3.A.1.21) family.</text>
</comment>
<keyword evidence="18" id="KW-1185">Reference proteome</keyword>
<evidence type="ECO:0000313" key="15">
    <source>
        <dbReference type="EMBL" id="MDT9410704.1"/>
    </source>
</evidence>
<dbReference type="GO" id="GO:0140359">
    <property type="term" value="F:ABC-type transporter activity"/>
    <property type="evidence" value="ECO:0007669"/>
    <property type="project" value="InterPro"/>
</dbReference>
<organism evidence="16 17">
    <name type="scientific">Corynebacterium rouxii</name>
    <dbReference type="NCBI Taxonomy" id="2719119"/>
    <lineage>
        <taxon>Bacteria</taxon>
        <taxon>Bacillati</taxon>
        <taxon>Actinomycetota</taxon>
        <taxon>Actinomycetes</taxon>
        <taxon>Mycobacteriales</taxon>
        <taxon>Corynebacteriaceae</taxon>
        <taxon>Corynebacterium</taxon>
    </lineage>
</organism>
<dbReference type="EMBL" id="JARUHM010000009">
    <property type="protein sequence ID" value="MDT9410704.1"/>
    <property type="molecule type" value="Genomic_DNA"/>
</dbReference>
<dbReference type="GO" id="GO:0005886">
    <property type="term" value="C:plasma membrane"/>
    <property type="evidence" value="ECO:0007669"/>
    <property type="project" value="UniProtKB-SubCell"/>
</dbReference>
<keyword evidence="6" id="KW-0547">Nucleotide-binding</keyword>
<dbReference type="InterPro" id="IPR027417">
    <property type="entry name" value="P-loop_NTPase"/>
</dbReference>
<dbReference type="Gene3D" id="3.40.50.300">
    <property type="entry name" value="P-loop containing nucleotide triphosphate hydrolases"/>
    <property type="match status" value="1"/>
</dbReference>
<dbReference type="PROSITE" id="PS50893">
    <property type="entry name" value="ABC_TRANSPORTER_2"/>
    <property type="match status" value="1"/>
</dbReference>
<dbReference type="RefSeq" id="WP_155872178.1">
    <property type="nucleotide sequence ID" value="NZ_CP168248.1"/>
</dbReference>
<dbReference type="KEGG" id="crf:FRC0190_00865"/>
<dbReference type="InterPro" id="IPR011527">
    <property type="entry name" value="ABC1_TM_dom"/>
</dbReference>
<evidence type="ECO:0000256" key="12">
    <source>
        <dbReference type="SAM" id="Phobius"/>
    </source>
</evidence>
<dbReference type="InterPro" id="IPR003593">
    <property type="entry name" value="AAA+_ATPase"/>
</dbReference>
<evidence type="ECO:0000256" key="1">
    <source>
        <dbReference type="ARBA" id="ARBA00004429"/>
    </source>
</evidence>
<dbReference type="SUPFAM" id="SSF90123">
    <property type="entry name" value="ABC transporter transmembrane region"/>
    <property type="match status" value="1"/>
</dbReference>
<dbReference type="InterPro" id="IPR036640">
    <property type="entry name" value="ABC1_TM_sf"/>
</dbReference>
<evidence type="ECO:0000313" key="16">
    <source>
        <dbReference type="EMBL" id="VZH84870.1"/>
    </source>
</evidence>
<feature type="transmembrane region" description="Helical" evidence="12">
    <location>
        <begin position="176"/>
        <end position="195"/>
    </location>
</feature>
<evidence type="ECO:0000256" key="8">
    <source>
        <dbReference type="ARBA" id="ARBA00022967"/>
    </source>
</evidence>
<dbReference type="SUPFAM" id="SSF52540">
    <property type="entry name" value="P-loop containing nucleoside triphosphate hydrolases"/>
    <property type="match status" value="1"/>
</dbReference>
<evidence type="ECO:0000313" key="18">
    <source>
        <dbReference type="Proteomes" id="UP001265983"/>
    </source>
</evidence>
<feature type="domain" description="ABC transmembrane type-1" evidence="14">
    <location>
        <begin position="47"/>
        <end position="323"/>
    </location>
</feature>
<keyword evidence="9 12" id="KW-1133">Transmembrane helix</keyword>
<proteinExistence type="inferred from homology"/>
<evidence type="ECO:0000259" key="13">
    <source>
        <dbReference type="PROSITE" id="PS50893"/>
    </source>
</evidence>
<dbReference type="EMBL" id="LR738855">
    <property type="protein sequence ID" value="VZH84870.1"/>
    <property type="molecule type" value="Genomic_DNA"/>
</dbReference>
<evidence type="ECO:0000313" key="17">
    <source>
        <dbReference type="Proteomes" id="UP000423525"/>
    </source>
</evidence>
<keyword evidence="4" id="KW-0997">Cell inner membrane</keyword>